<dbReference type="Gene3D" id="2.20.130.20">
    <property type="match status" value="1"/>
</dbReference>
<dbReference type="GO" id="GO:0005615">
    <property type="term" value="C:extracellular space"/>
    <property type="evidence" value="ECO:0007669"/>
    <property type="project" value="InterPro"/>
</dbReference>
<dbReference type="PANTHER" id="PTHR11412">
    <property type="entry name" value="MACROGLOBULIN / COMPLEMENT"/>
    <property type="match status" value="1"/>
</dbReference>
<dbReference type="EMBL" id="CADEPM010000002">
    <property type="protein sequence ID" value="CAB3399939.1"/>
    <property type="molecule type" value="Genomic_DNA"/>
</dbReference>
<dbReference type="Gene3D" id="2.60.120.1540">
    <property type="match status" value="1"/>
</dbReference>
<protein>
    <recommendedName>
        <fullName evidence="3">Alpha-2-macroglobulin domain-containing protein</fullName>
    </recommendedName>
</protein>
<evidence type="ECO:0000259" key="3">
    <source>
        <dbReference type="SMART" id="SM01360"/>
    </source>
</evidence>
<dbReference type="InterPro" id="IPR050473">
    <property type="entry name" value="A2M/Complement_sys"/>
</dbReference>
<dbReference type="Pfam" id="PF07678">
    <property type="entry name" value="TED_complement"/>
    <property type="match status" value="1"/>
</dbReference>
<dbReference type="Pfam" id="PF07703">
    <property type="entry name" value="A2M_BRD"/>
    <property type="match status" value="1"/>
</dbReference>
<keyword evidence="1" id="KW-0732">Signal</keyword>
<dbReference type="InterPro" id="IPR008930">
    <property type="entry name" value="Terpenoid_cyclase/PrenylTrfase"/>
</dbReference>
<dbReference type="OrthoDB" id="9998011at2759"/>
<dbReference type="Proteomes" id="UP000494206">
    <property type="component" value="Unassembled WGS sequence"/>
</dbReference>
<dbReference type="SMART" id="SM01360">
    <property type="entry name" value="A2M"/>
    <property type="match status" value="1"/>
</dbReference>
<dbReference type="Gene3D" id="1.50.10.20">
    <property type="match status" value="1"/>
</dbReference>
<organism evidence="4 5">
    <name type="scientific">Caenorhabditis bovis</name>
    <dbReference type="NCBI Taxonomy" id="2654633"/>
    <lineage>
        <taxon>Eukaryota</taxon>
        <taxon>Metazoa</taxon>
        <taxon>Ecdysozoa</taxon>
        <taxon>Nematoda</taxon>
        <taxon>Chromadorea</taxon>
        <taxon>Rhabditida</taxon>
        <taxon>Rhabditina</taxon>
        <taxon>Rhabditomorpha</taxon>
        <taxon>Rhabditoidea</taxon>
        <taxon>Rhabditidae</taxon>
        <taxon>Peloderinae</taxon>
        <taxon>Caenorhabditis</taxon>
    </lineage>
</organism>
<feature type="domain" description="Alpha-2-macroglobulin" evidence="3">
    <location>
        <begin position="388"/>
        <end position="473"/>
    </location>
</feature>
<accession>A0A8S1ED47</accession>
<dbReference type="InterPro" id="IPR011626">
    <property type="entry name" value="Alpha-macroglobulin_TED"/>
</dbReference>
<evidence type="ECO:0000256" key="2">
    <source>
        <dbReference type="ARBA" id="ARBA00022966"/>
    </source>
</evidence>
<dbReference type="Gene3D" id="2.60.40.690">
    <property type="entry name" value="Alpha-macroglobulin, receptor-binding domain"/>
    <property type="match status" value="1"/>
</dbReference>
<dbReference type="InterPro" id="IPR011625">
    <property type="entry name" value="A2M_N_BRD"/>
</dbReference>
<name>A0A8S1ED47_9PELO</name>
<dbReference type="GO" id="GO:0004866">
    <property type="term" value="F:endopeptidase inhibitor activity"/>
    <property type="evidence" value="ECO:0007669"/>
    <property type="project" value="InterPro"/>
</dbReference>
<evidence type="ECO:0000256" key="1">
    <source>
        <dbReference type="ARBA" id="ARBA00022729"/>
    </source>
</evidence>
<dbReference type="InterPro" id="IPR001599">
    <property type="entry name" value="Macroglobln_a2"/>
</dbReference>
<proteinExistence type="predicted"/>
<dbReference type="InterPro" id="IPR036595">
    <property type="entry name" value="A-macroglobulin_rcpt-bd_sf"/>
</dbReference>
<dbReference type="Pfam" id="PF00207">
    <property type="entry name" value="A2M"/>
    <property type="match status" value="1"/>
</dbReference>
<dbReference type="SUPFAM" id="SSF48239">
    <property type="entry name" value="Terpenoid cyclases/Protein prenyltransferases"/>
    <property type="match status" value="1"/>
</dbReference>
<dbReference type="PANTHER" id="PTHR11412:SF136">
    <property type="entry name" value="CD109 ANTIGEN"/>
    <property type="match status" value="1"/>
</dbReference>
<reference evidence="4 5" key="1">
    <citation type="submission" date="2020-04" db="EMBL/GenBank/DDBJ databases">
        <authorList>
            <person name="Laetsch R D."/>
            <person name="Stevens L."/>
            <person name="Kumar S."/>
            <person name="Blaxter L. M."/>
        </authorList>
    </citation>
    <scope>NUCLEOTIDE SEQUENCE [LARGE SCALE GENOMIC DNA]</scope>
</reference>
<evidence type="ECO:0000313" key="4">
    <source>
        <dbReference type="EMBL" id="CAB3399939.1"/>
    </source>
</evidence>
<gene>
    <name evidence="4" type="ORF">CBOVIS_LOCUS2979</name>
</gene>
<comment type="caution">
    <text evidence="4">The sequence shown here is derived from an EMBL/GenBank/DDBJ whole genome shotgun (WGS) entry which is preliminary data.</text>
</comment>
<evidence type="ECO:0000313" key="5">
    <source>
        <dbReference type="Proteomes" id="UP000494206"/>
    </source>
</evidence>
<sequence>MKAPKFNIIAARPYITKYSEQLVFMIDGDGISEGNITFKTKCYTKEKKNEPFRLDNKGIIGGIVEIEVPREWRIKCSVLKVEAVREIVNGVSRPHTVYIPNVNNSTLGSFSILVESPKPFYKVGDTLSVSILATDRKDMNYLVVCNSQTVTQIKKIGSNKKLQIGLTDAMKGTCLLFVFATTPKIASDMLLFRVRDDCQETTTIAKIVNDMRYELSDEDSTVEPGDDLEIEFKGQPRGLVFYRGMDDRLNQLSTKSDYFTSMLLDYSIFGDFHSGQLHASVSNLINPIELEKTIETECKKVGRLLKLNCPQRPTSYTSIVFQMCYKYIDKACNSFPELTAVAICNRKGACPAAEVSNKRLVVASSTREFNDPGIVKPPIHIRDHFQEVWLFDVEELGLDGTKLLKSSIPDNIGGWSLTSAYWSQGKVETCPSKTLHFQAKKNIFMNVEMPKNVYVNETVSVKITVTGLNIRKLNKFSICMTDVPRKVCADEGLDGKRGLPAYTNIALDAENTVQSKTFAMRFLVTGIANITMTLREESAFPGKHHCQVGKILDVVRLQLIINKRAETVKYYKRVMLNPGKPVLNLAMNDEGTSENTQEPLQAIETLESRSEDDVDILTTRISSNIRDTETIYSFSIDLSKFLPIKDYVDSDAWINGNRVRRNSNRFLSDVIKQLSIVLYRFKTISKKSSKLYDLESQISSLISEMLTFSDCKGNKETCGYYEYSRPSNPEERDIFLTSIVTSLLCEASVDESLVIGPLRTIIEAIQHFDGENIDLHDIVEMESPYDKKYLLASVMFQVSRDCQEYKEKLPPNVKYSTFGKLHRTYYSIDETAVEDDRTVAAIAFMASNVTQELMRIRMLERVDSHAEPYWSAGKMSNKIYPTKSNFDILSKKRRKSGDIMVNSLGLLAFLTAGADAQNIKWESLVDWIYRQQNEDGSFESPLDTYFASRALYEYRTKKVDIETNENVQVTVKCNGCRTRTVNVTKDAVEVHIPTHVKNVTLEAKGRGKAVAEIRIIATKRQRLRRGLTQDDYYPVKITCEQQDIKKTFIQQTVCINALSPVIRTLEITHGLFTGFTSSPDKLTLLENSTEVTVLNPTKSSFAMHFILINLPHKRPVCYNMILSSPNYNNEPAFLAPVAIQTRHPISELVGMLLIAHPDVRGKSKRSIRIHRHRRHQTRFVRAITDESSVDTVCFDGGLCSCAETTCEVKCGKCAFDDEDAIREYISYGDNFGVAVRVNTISNMTVQGSEYTIYETTVIYTKGRGGVMLENNPLRILLRLCNNKCVHSNVSKGETFLLLGHLDGLTLDSNGVQNYVLRGLDRFEEQTQECKALNSAITLR</sequence>
<keyword evidence="5" id="KW-1185">Reference proteome</keyword>
<keyword evidence="2" id="KW-0882">Thioester bond</keyword>